<proteinExistence type="predicted"/>
<dbReference type="Proteomes" id="UP000030854">
    <property type="component" value="Unassembled WGS sequence"/>
</dbReference>
<dbReference type="STRING" id="52586.A0A0B1NUN7"/>
<dbReference type="EMBL" id="JNVN01005219">
    <property type="protein sequence ID" value="KHJ30087.1"/>
    <property type="molecule type" value="Genomic_DNA"/>
</dbReference>
<gene>
    <name evidence="2" type="ORF">EV44_g5316</name>
</gene>
<sequence>MKEVENSVTFSTSNNSRVTEALNGQKKARLEYTLDLQVNTGTRGTQKLPNKEKHGWRNLSPAGIHEVIVKKLVISPSLNGKINPVRSGFALSPCSTEARDTILNAGNGLFLSGAKSEPATNWVSVQITTVLSKTRKRQGEVEISISLLSNEIERVCSVRPAHVKLYGRSKPEVPHKTWMGVLVKALQSGFRVFDESGIARSFKQQQPLEFCKRCNGHHPAKNCSRSLSCSNCDSTNNAADSCMTATKCRYCGGPYQPESRRCLACSTRAAALTKEQLKTYRQAGEREYQVVSRATTTDEPSATVEKNNKGLTSSQDSDNTDNIPASPIEISTGDAMRL</sequence>
<evidence type="ECO:0000313" key="3">
    <source>
        <dbReference type="Proteomes" id="UP000030854"/>
    </source>
</evidence>
<keyword evidence="3" id="KW-1185">Reference proteome</keyword>
<organism evidence="2 3">
    <name type="scientific">Uncinula necator</name>
    <name type="common">Grape powdery mildew</name>
    <dbReference type="NCBI Taxonomy" id="52586"/>
    <lineage>
        <taxon>Eukaryota</taxon>
        <taxon>Fungi</taxon>
        <taxon>Dikarya</taxon>
        <taxon>Ascomycota</taxon>
        <taxon>Pezizomycotina</taxon>
        <taxon>Leotiomycetes</taxon>
        <taxon>Erysiphales</taxon>
        <taxon>Erysiphaceae</taxon>
        <taxon>Erysiphe</taxon>
    </lineage>
</organism>
<name>A0A0B1NUN7_UNCNE</name>
<reference evidence="2 3" key="1">
    <citation type="journal article" date="2014" name="BMC Genomics">
        <title>Adaptive genomic structural variation in the grape powdery mildew pathogen, Erysiphe necator.</title>
        <authorList>
            <person name="Jones L."/>
            <person name="Riaz S."/>
            <person name="Morales-Cruz A."/>
            <person name="Amrine K.C."/>
            <person name="McGuire B."/>
            <person name="Gubler W.D."/>
            <person name="Walker M.A."/>
            <person name="Cantu D."/>
        </authorList>
    </citation>
    <scope>NUCLEOTIDE SEQUENCE [LARGE SCALE GENOMIC DNA]</scope>
    <source>
        <strain evidence="3">c</strain>
    </source>
</reference>
<dbReference type="AlphaFoldDB" id="A0A0B1NUN7"/>
<accession>A0A0B1NUN7</accession>
<evidence type="ECO:0000313" key="2">
    <source>
        <dbReference type="EMBL" id="KHJ30087.1"/>
    </source>
</evidence>
<evidence type="ECO:0000256" key="1">
    <source>
        <dbReference type="SAM" id="MobiDB-lite"/>
    </source>
</evidence>
<dbReference type="HOGENOM" id="CLU_018153_4_0_1"/>
<feature type="region of interest" description="Disordered" evidence="1">
    <location>
        <begin position="291"/>
        <end position="338"/>
    </location>
</feature>
<comment type="caution">
    <text evidence="2">The sequence shown here is derived from an EMBL/GenBank/DDBJ whole genome shotgun (WGS) entry which is preliminary data.</text>
</comment>
<feature type="compositionally biased region" description="Polar residues" evidence="1">
    <location>
        <begin position="309"/>
        <end position="323"/>
    </location>
</feature>
<protein>
    <submittedName>
        <fullName evidence="2">Putative eka-like protein</fullName>
    </submittedName>
</protein>